<comment type="similarity">
    <text evidence="1">Belongs to the peptidase S10 family.</text>
</comment>
<evidence type="ECO:0000256" key="1">
    <source>
        <dbReference type="ARBA" id="ARBA00009431"/>
    </source>
</evidence>
<dbReference type="InterPro" id="IPR001563">
    <property type="entry name" value="Peptidase_S10"/>
</dbReference>
<gene>
    <name evidence="6" type="ORF">EJ05DRAFT_486010</name>
</gene>
<dbReference type="AlphaFoldDB" id="A0A6A6W5V9"/>
<evidence type="ECO:0000313" key="6">
    <source>
        <dbReference type="EMBL" id="KAF2757935.1"/>
    </source>
</evidence>
<dbReference type="PRINTS" id="PR00724">
    <property type="entry name" value="CRBOXYPTASEC"/>
</dbReference>
<evidence type="ECO:0000256" key="3">
    <source>
        <dbReference type="ARBA" id="ARBA00022670"/>
    </source>
</evidence>
<keyword evidence="3" id="KW-0645">Protease</keyword>
<sequence>MHHSLQVFVTQVCPDLSEASFRLTGESYAGYYLPTLGARIVSQNNLYPKRPQVNLKSTLIGNGLVPVLDNAFGYWETLCTIPKGFDKPVFNETQCDIMAANLPRCMKVARACYDTPDWAICQAAYGGQASFMAHHRRSLMLYGVGLGWFKQAKVQIGNRKEKTTFTFAAVDSAGNMVPYDRPQEALRLVEKWRFECTLE</sequence>
<dbReference type="GeneID" id="54486552"/>
<protein>
    <submittedName>
        <fullName evidence="6">Uncharacterized protein</fullName>
    </submittedName>
</protein>
<accession>A0A6A6W5V9</accession>
<dbReference type="RefSeq" id="XP_033600386.1">
    <property type="nucleotide sequence ID" value="XM_033745498.1"/>
</dbReference>
<dbReference type="GO" id="GO:0004185">
    <property type="term" value="F:serine-type carboxypeptidase activity"/>
    <property type="evidence" value="ECO:0007669"/>
    <property type="project" value="InterPro"/>
</dbReference>
<reference evidence="6" key="1">
    <citation type="journal article" date="2020" name="Stud. Mycol.">
        <title>101 Dothideomycetes genomes: a test case for predicting lifestyles and emergence of pathogens.</title>
        <authorList>
            <person name="Haridas S."/>
            <person name="Albert R."/>
            <person name="Binder M."/>
            <person name="Bloem J."/>
            <person name="Labutti K."/>
            <person name="Salamov A."/>
            <person name="Andreopoulos B."/>
            <person name="Baker S."/>
            <person name="Barry K."/>
            <person name="Bills G."/>
            <person name="Bluhm B."/>
            <person name="Cannon C."/>
            <person name="Castanera R."/>
            <person name="Culley D."/>
            <person name="Daum C."/>
            <person name="Ezra D."/>
            <person name="Gonzalez J."/>
            <person name="Henrissat B."/>
            <person name="Kuo A."/>
            <person name="Liang C."/>
            <person name="Lipzen A."/>
            <person name="Lutzoni F."/>
            <person name="Magnuson J."/>
            <person name="Mondo S."/>
            <person name="Nolan M."/>
            <person name="Ohm R."/>
            <person name="Pangilinan J."/>
            <person name="Park H.-J."/>
            <person name="Ramirez L."/>
            <person name="Alfaro M."/>
            <person name="Sun H."/>
            <person name="Tritt A."/>
            <person name="Yoshinaga Y."/>
            <person name="Zwiers L.-H."/>
            <person name="Turgeon B."/>
            <person name="Goodwin S."/>
            <person name="Spatafora J."/>
            <person name="Crous P."/>
            <person name="Grigoriev I."/>
        </authorList>
    </citation>
    <scope>NUCLEOTIDE SEQUENCE</scope>
    <source>
        <strain evidence="6">CBS 121739</strain>
    </source>
</reference>
<dbReference type="Proteomes" id="UP000799437">
    <property type="component" value="Unassembled WGS sequence"/>
</dbReference>
<dbReference type="OrthoDB" id="443318at2759"/>
<keyword evidence="5" id="KW-0325">Glycoprotein</keyword>
<dbReference type="InterPro" id="IPR029058">
    <property type="entry name" value="AB_hydrolase_fold"/>
</dbReference>
<evidence type="ECO:0000256" key="5">
    <source>
        <dbReference type="ARBA" id="ARBA00023180"/>
    </source>
</evidence>
<keyword evidence="2" id="KW-0121">Carboxypeptidase</keyword>
<dbReference type="InterPro" id="IPR018202">
    <property type="entry name" value="Ser_caboxypep_ser_AS"/>
</dbReference>
<dbReference type="Pfam" id="PF00450">
    <property type="entry name" value="Peptidase_S10"/>
    <property type="match status" value="2"/>
</dbReference>
<keyword evidence="4" id="KW-0378">Hydrolase</keyword>
<dbReference type="GO" id="GO:0006508">
    <property type="term" value="P:proteolysis"/>
    <property type="evidence" value="ECO:0007669"/>
    <property type="project" value="UniProtKB-KW"/>
</dbReference>
<organism evidence="6 7">
    <name type="scientific">Pseudovirgaria hyperparasitica</name>
    <dbReference type="NCBI Taxonomy" id="470096"/>
    <lineage>
        <taxon>Eukaryota</taxon>
        <taxon>Fungi</taxon>
        <taxon>Dikarya</taxon>
        <taxon>Ascomycota</taxon>
        <taxon>Pezizomycotina</taxon>
        <taxon>Dothideomycetes</taxon>
        <taxon>Dothideomycetes incertae sedis</taxon>
        <taxon>Acrospermales</taxon>
        <taxon>Acrospermaceae</taxon>
        <taxon>Pseudovirgaria</taxon>
    </lineage>
</organism>
<dbReference type="PROSITE" id="PS00131">
    <property type="entry name" value="CARBOXYPEPT_SER_SER"/>
    <property type="match status" value="1"/>
</dbReference>
<dbReference type="EMBL" id="ML996572">
    <property type="protein sequence ID" value="KAF2757935.1"/>
    <property type="molecule type" value="Genomic_DNA"/>
</dbReference>
<evidence type="ECO:0000313" key="7">
    <source>
        <dbReference type="Proteomes" id="UP000799437"/>
    </source>
</evidence>
<keyword evidence="7" id="KW-1185">Reference proteome</keyword>
<evidence type="ECO:0000256" key="2">
    <source>
        <dbReference type="ARBA" id="ARBA00022645"/>
    </source>
</evidence>
<name>A0A6A6W5V9_9PEZI</name>
<dbReference type="Gene3D" id="3.40.50.1820">
    <property type="entry name" value="alpha/beta hydrolase"/>
    <property type="match status" value="2"/>
</dbReference>
<evidence type="ECO:0000256" key="4">
    <source>
        <dbReference type="ARBA" id="ARBA00022801"/>
    </source>
</evidence>
<proteinExistence type="inferred from homology"/>
<dbReference type="SUPFAM" id="SSF53474">
    <property type="entry name" value="alpha/beta-Hydrolases"/>
    <property type="match status" value="1"/>
</dbReference>